<dbReference type="EMBL" id="HBEJ01004677">
    <property type="protein sequence ID" value="CAD8364006.1"/>
    <property type="molecule type" value="Transcribed_RNA"/>
</dbReference>
<accession>A0A7S0AHH7</accession>
<name>A0A7S0AHH7_9STRA</name>
<evidence type="ECO:0000313" key="1">
    <source>
        <dbReference type="EMBL" id="CAD8364006.1"/>
    </source>
</evidence>
<sequence>MHGSVDRSGREQRMQLITSQFKPFVTTLCIILYFTPPASSLSSIRSFASKFKNRMGAGISTTQWYLHGKRHFTKTGYLRHIKSYTSPVQDRASIGIGEAGADGVDMTNKCVVITGANSGIGKELAKYVAAKNANLYMLCRSKERAEKARAEIIEETKAKDENVKILLADVGELSQVRSAVKELQAKEERVDVLVCNAGVLLNDRKETSEGNEVTFAAHLLGGSYLLSNLLLPQFKAAGSEARVVYVTSGGMLISKFPSWDAATNQPGCGEKYDGTNSYTYAKRGQVLLAERMAVTEPDVAFVTGHPGWSGTNAVDDAFGDDKKYLEPMRTEWQGAEGIAWLMSTERKNLESGAFYLDRSPQKKHIAGPFMSEGSYTKNKKSEIDEMMENLKSKAGL</sequence>
<gene>
    <name evidence="1" type="ORF">MPOL1434_LOCUS2730</name>
</gene>
<dbReference type="Gene3D" id="3.40.50.720">
    <property type="entry name" value="NAD(P)-binding Rossmann-like Domain"/>
    <property type="match status" value="1"/>
</dbReference>
<dbReference type="PANTHER" id="PTHR44656">
    <property type="entry name" value="DEHYDROGENASE/REDUCTASE SDR FAMILY MEMBER 12"/>
    <property type="match status" value="1"/>
</dbReference>
<organism evidence="1">
    <name type="scientific">Minutocellus polymorphus</name>
    <dbReference type="NCBI Taxonomy" id="265543"/>
    <lineage>
        <taxon>Eukaryota</taxon>
        <taxon>Sar</taxon>
        <taxon>Stramenopiles</taxon>
        <taxon>Ochrophyta</taxon>
        <taxon>Bacillariophyta</taxon>
        <taxon>Mediophyceae</taxon>
        <taxon>Cymatosirophycidae</taxon>
        <taxon>Cymatosirales</taxon>
        <taxon>Cymatosiraceae</taxon>
        <taxon>Minutocellus</taxon>
    </lineage>
</organism>
<proteinExistence type="predicted"/>
<dbReference type="InterPro" id="IPR002347">
    <property type="entry name" value="SDR_fam"/>
</dbReference>
<dbReference type="AlphaFoldDB" id="A0A7S0AHH7"/>
<reference evidence="1" key="1">
    <citation type="submission" date="2021-01" db="EMBL/GenBank/DDBJ databases">
        <authorList>
            <person name="Corre E."/>
            <person name="Pelletier E."/>
            <person name="Niang G."/>
            <person name="Scheremetjew M."/>
            <person name="Finn R."/>
            <person name="Kale V."/>
            <person name="Holt S."/>
            <person name="Cochrane G."/>
            <person name="Meng A."/>
            <person name="Brown T."/>
            <person name="Cohen L."/>
        </authorList>
    </citation>
    <scope>NUCLEOTIDE SEQUENCE</scope>
    <source>
        <strain evidence="1">CCMP3303</strain>
    </source>
</reference>
<dbReference type="PANTHER" id="PTHR44656:SF7">
    <property type="entry name" value="DEHYDROGENASE_REDUCTASE SDR FAMILY MEMBER 12"/>
    <property type="match status" value="1"/>
</dbReference>
<evidence type="ECO:0008006" key="2">
    <source>
        <dbReference type="Google" id="ProtNLM"/>
    </source>
</evidence>
<protein>
    <recommendedName>
        <fullName evidence="2">Protochlorophyllide reductase</fullName>
    </recommendedName>
</protein>
<dbReference type="InterPro" id="IPR052992">
    <property type="entry name" value="SDR_member_12"/>
</dbReference>
<dbReference type="Pfam" id="PF00106">
    <property type="entry name" value="adh_short"/>
    <property type="match status" value="1"/>
</dbReference>
<dbReference type="PRINTS" id="PR00081">
    <property type="entry name" value="GDHRDH"/>
</dbReference>
<dbReference type="SUPFAM" id="SSF51735">
    <property type="entry name" value="NAD(P)-binding Rossmann-fold domains"/>
    <property type="match status" value="1"/>
</dbReference>
<dbReference type="InterPro" id="IPR036291">
    <property type="entry name" value="NAD(P)-bd_dom_sf"/>
</dbReference>